<keyword evidence="5" id="KW-0175">Coiled coil</keyword>
<evidence type="ECO:0000313" key="9">
    <source>
        <dbReference type="Proteomes" id="UP000001568"/>
    </source>
</evidence>
<dbReference type="AlphaFoldDB" id="A4S4G9"/>
<keyword evidence="3 4" id="KW-0862">Zinc</keyword>
<evidence type="ECO:0000259" key="7">
    <source>
        <dbReference type="PROSITE" id="PS50145"/>
    </source>
</evidence>
<dbReference type="SUPFAM" id="SSF49599">
    <property type="entry name" value="TRAF domain-like"/>
    <property type="match status" value="1"/>
</dbReference>
<dbReference type="OrthoDB" id="1737200at2759"/>
<evidence type="ECO:0000256" key="1">
    <source>
        <dbReference type="ARBA" id="ARBA00022723"/>
    </source>
</evidence>
<evidence type="ECO:0000256" key="4">
    <source>
        <dbReference type="PROSITE-ProRule" id="PRU00207"/>
    </source>
</evidence>
<evidence type="ECO:0000313" key="8">
    <source>
        <dbReference type="EMBL" id="ABO98728.1"/>
    </source>
</evidence>
<dbReference type="InterPro" id="IPR013083">
    <property type="entry name" value="Znf_RING/FYVE/PHD"/>
</dbReference>
<feature type="region of interest" description="Disordered" evidence="6">
    <location>
        <begin position="730"/>
        <end position="755"/>
    </location>
</feature>
<evidence type="ECO:0000256" key="5">
    <source>
        <dbReference type="SAM" id="Coils"/>
    </source>
</evidence>
<keyword evidence="2 4" id="KW-0863">Zinc-finger</keyword>
<gene>
    <name evidence="8" type="ORF">OSTLU_93421</name>
</gene>
<dbReference type="PROSITE" id="PS50145">
    <property type="entry name" value="ZF_TRAF"/>
    <property type="match status" value="2"/>
</dbReference>
<dbReference type="OMA" id="PRCRAMV"/>
<dbReference type="Gene3D" id="3.30.40.10">
    <property type="entry name" value="Zinc/RING finger domain, C3HC4 (zinc finger)"/>
    <property type="match status" value="2"/>
</dbReference>
<dbReference type="Gramene" id="ABO98728">
    <property type="protein sequence ID" value="ABO98728"/>
    <property type="gene ID" value="OSTLU_93421"/>
</dbReference>
<protein>
    <recommendedName>
        <fullName evidence="7">TRAF-type domain-containing protein</fullName>
    </recommendedName>
</protein>
<feature type="region of interest" description="Disordered" evidence="6">
    <location>
        <begin position="634"/>
        <end position="696"/>
    </location>
</feature>
<feature type="zinc finger region" description="TRAF-type" evidence="4">
    <location>
        <begin position="350"/>
        <end position="395"/>
    </location>
</feature>
<feature type="region of interest" description="Disordered" evidence="6">
    <location>
        <begin position="44"/>
        <end position="82"/>
    </location>
</feature>
<dbReference type="PANTHER" id="PTHR10131:SF94">
    <property type="entry name" value="TNF RECEPTOR-ASSOCIATED FACTOR 4"/>
    <property type="match status" value="1"/>
</dbReference>
<evidence type="ECO:0000256" key="2">
    <source>
        <dbReference type="ARBA" id="ARBA00022771"/>
    </source>
</evidence>
<feature type="domain" description="TRAF-type" evidence="7">
    <location>
        <begin position="261"/>
        <end position="321"/>
    </location>
</feature>
<feature type="domain" description="TRAF-type" evidence="7">
    <location>
        <begin position="350"/>
        <end position="395"/>
    </location>
</feature>
<reference evidence="8 9" key="1">
    <citation type="journal article" date="2007" name="Proc. Natl. Acad. Sci. U.S.A.">
        <title>The tiny eukaryote Ostreococcus provides genomic insights into the paradox of plankton speciation.</title>
        <authorList>
            <person name="Palenik B."/>
            <person name="Grimwood J."/>
            <person name="Aerts A."/>
            <person name="Rouze P."/>
            <person name="Salamov A."/>
            <person name="Putnam N."/>
            <person name="Dupont C."/>
            <person name="Jorgensen R."/>
            <person name="Derelle E."/>
            <person name="Rombauts S."/>
            <person name="Zhou K."/>
            <person name="Otillar R."/>
            <person name="Merchant S.S."/>
            <person name="Podell S."/>
            <person name="Gaasterland T."/>
            <person name="Napoli C."/>
            <person name="Gendler K."/>
            <person name="Manuell A."/>
            <person name="Tai V."/>
            <person name="Vallon O."/>
            <person name="Piganeau G."/>
            <person name="Jancek S."/>
            <person name="Heijde M."/>
            <person name="Jabbari K."/>
            <person name="Bowler C."/>
            <person name="Lohr M."/>
            <person name="Robbens S."/>
            <person name="Werner G."/>
            <person name="Dubchak I."/>
            <person name="Pazour G.J."/>
            <person name="Ren Q."/>
            <person name="Paulsen I."/>
            <person name="Delwiche C."/>
            <person name="Schmutz J."/>
            <person name="Rokhsar D."/>
            <person name="Van de Peer Y."/>
            <person name="Moreau H."/>
            <person name="Grigoriev I.V."/>
        </authorList>
    </citation>
    <scope>NUCLEOTIDE SEQUENCE [LARGE SCALE GENOMIC DNA]</scope>
    <source>
        <strain evidence="8 9">CCE9901</strain>
    </source>
</reference>
<dbReference type="Proteomes" id="UP000001568">
    <property type="component" value="Chromosome 11"/>
</dbReference>
<feature type="coiled-coil region" evidence="5">
    <location>
        <begin position="484"/>
        <end position="544"/>
    </location>
</feature>
<proteinExistence type="predicted"/>
<dbReference type="RefSeq" id="XP_001420435.1">
    <property type="nucleotide sequence ID" value="XM_001420398.1"/>
</dbReference>
<dbReference type="EMBL" id="CP000591">
    <property type="protein sequence ID" value="ABO98728.1"/>
    <property type="molecule type" value="Genomic_DNA"/>
</dbReference>
<dbReference type="PANTHER" id="PTHR10131">
    <property type="entry name" value="TNF RECEPTOR ASSOCIATED FACTOR"/>
    <property type="match status" value="1"/>
</dbReference>
<dbReference type="STRING" id="436017.A4S4G9"/>
<dbReference type="HOGENOM" id="CLU_351758_0_0_1"/>
<feature type="zinc finger region" description="TRAF-type" evidence="4">
    <location>
        <begin position="261"/>
        <end position="321"/>
    </location>
</feature>
<accession>A4S4G9</accession>
<evidence type="ECO:0000256" key="6">
    <source>
        <dbReference type="SAM" id="MobiDB-lite"/>
    </source>
</evidence>
<organism evidence="8 9">
    <name type="scientific">Ostreococcus lucimarinus (strain CCE9901)</name>
    <dbReference type="NCBI Taxonomy" id="436017"/>
    <lineage>
        <taxon>Eukaryota</taxon>
        <taxon>Viridiplantae</taxon>
        <taxon>Chlorophyta</taxon>
        <taxon>Mamiellophyceae</taxon>
        <taxon>Mamiellales</taxon>
        <taxon>Bathycoccaceae</taxon>
        <taxon>Ostreococcus</taxon>
    </lineage>
</organism>
<dbReference type="GeneID" id="5004465"/>
<evidence type="ECO:0000256" key="3">
    <source>
        <dbReference type="ARBA" id="ARBA00022833"/>
    </source>
</evidence>
<dbReference type="KEGG" id="olu:OSTLU_93421"/>
<feature type="compositionally biased region" description="Pro residues" evidence="6">
    <location>
        <begin position="780"/>
        <end position="792"/>
    </location>
</feature>
<dbReference type="InterPro" id="IPR001293">
    <property type="entry name" value="Znf_TRAF"/>
</dbReference>
<dbReference type="GO" id="GO:0008270">
    <property type="term" value="F:zinc ion binding"/>
    <property type="evidence" value="ECO:0007669"/>
    <property type="project" value="UniProtKB-KW"/>
</dbReference>
<keyword evidence="9" id="KW-1185">Reference proteome</keyword>
<name>A4S4G9_OSTLU</name>
<sequence length="800" mass="87996">MGGLVRLRDARGNGTDFWMSTNRATPWTARGALGRARRDAGATLDGVDARGGAAMTSGRMETAGEDSTAATRGDDAEEAAEDDALEHAPTVFVGFPHASLVCPQCRDVMLSPVVAENGTTYCAKCAPREDAEDALAEDAEVEDAIQSLPVLCRRAMVLKRNAQGASEWCWKADGCGESGIRLRLRDVHDRECAFVPRRCWYPYDSRVECEANEARKGRDYCGAIVTKIAYVSHVSECAWRSVKCDVKGCEDVVPFCKMTQHALTCPSALVKCPNECEWDGKRRELAEHREICPREYIKCGFINLQHEDGNGCLYGCERDAIDSHRTDCDFRPWHCPSCDAVVNAMHASIHAVKCEESRRPCPRCRAMVRTRAFDAHQEFFCVGASKPCAFAAFGCLEVGAETELRAHERDAAPRHLRLVVKALEAERSSGRKKSKVIERMEQALNKFGEEYASLATKASERVRFVESKAIEEMDRLNEHMESSKRAYDAHVVALEKEIEQLKADRAAAVDADAHLAKLDTAITCEEAQQLLDAAKGEMASVNAQFAKLQFAIDVREQKWEEDIEHAATKEAATREAVRREIASIIATTSGADDDLLKRMDTLSTEIREISRTLNLDLMDLADKQKELEDAWRRANENPRLRASAPRAKNPPSPTRGDSDSEASEAVSVKPRRKFKTTSDTTSETASERSHRRLGSATLRARRLAAAAAASSEDLTNAPIPPSIIAMTDSERSFDPTSRADLADAPEPPSAAAAAAVADDDILRGALLSRYVHVTAKPNAAPEPNPLVVPRPPWIDSDDDL</sequence>
<keyword evidence="1 4" id="KW-0479">Metal-binding</keyword>
<feature type="region of interest" description="Disordered" evidence="6">
    <location>
        <begin position="775"/>
        <end position="800"/>
    </location>
</feature>